<dbReference type="OrthoDB" id="3469225at2759"/>
<feature type="region of interest" description="Disordered" evidence="1">
    <location>
        <begin position="1"/>
        <end position="46"/>
    </location>
</feature>
<dbReference type="EMBL" id="KV878214">
    <property type="protein sequence ID" value="OJJ33134.1"/>
    <property type="molecule type" value="Genomic_DNA"/>
</dbReference>
<gene>
    <name evidence="2" type="ORF">ASPWEDRAFT_159657</name>
</gene>
<proteinExistence type="predicted"/>
<dbReference type="InterPro" id="IPR021858">
    <property type="entry name" value="Fun_TF"/>
</dbReference>
<reference evidence="3" key="1">
    <citation type="journal article" date="2017" name="Genome Biol.">
        <title>Comparative genomics reveals high biological diversity and specific adaptations in the industrially and medically important fungal genus Aspergillus.</title>
        <authorList>
            <person name="de Vries R.P."/>
            <person name="Riley R."/>
            <person name="Wiebenga A."/>
            <person name="Aguilar-Osorio G."/>
            <person name="Amillis S."/>
            <person name="Uchima C.A."/>
            <person name="Anderluh G."/>
            <person name="Asadollahi M."/>
            <person name="Askin M."/>
            <person name="Barry K."/>
            <person name="Battaglia E."/>
            <person name="Bayram O."/>
            <person name="Benocci T."/>
            <person name="Braus-Stromeyer S.A."/>
            <person name="Caldana C."/>
            <person name="Canovas D."/>
            <person name="Cerqueira G.C."/>
            <person name="Chen F."/>
            <person name="Chen W."/>
            <person name="Choi C."/>
            <person name="Clum A."/>
            <person name="Dos Santos R.A."/>
            <person name="Damasio A.R."/>
            <person name="Diallinas G."/>
            <person name="Emri T."/>
            <person name="Fekete E."/>
            <person name="Flipphi M."/>
            <person name="Freyberg S."/>
            <person name="Gallo A."/>
            <person name="Gournas C."/>
            <person name="Habgood R."/>
            <person name="Hainaut M."/>
            <person name="Harispe M.L."/>
            <person name="Henrissat B."/>
            <person name="Hilden K.S."/>
            <person name="Hope R."/>
            <person name="Hossain A."/>
            <person name="Karabika E."/>
            <person name="Karaffa L."/>
            <person name="Karanyi Z."/>
            <person name="Krasevec N."/>
            <person name="Kuo A."/>
            <person name="Kusch H."/>
            <person name="LaButti K."/>
            <person name="Lagendijk E.L."/>
            <person name="Lapidus A."/>
            <person name="Levasseur A."/>
            <person name="Lindquist E."/>
            <person name="Lipzen A."/>
            <person name="Logrieco A.F."/>
            <person name="MacCabe A."/>
            <person name="Maekelae M.R."/>
            <person name="Malavazi I."/>
            <person name="Melin P."/>
            <person name="Meyer V."/>
            <person name="Mielnichuk N."/>
            <person name="Miskei M."/>
            <person name="Molnar A.P."/>
            <person name="Mule G."/>
            <person name="Ngan C.Y."/>
            <person name="Orejas M."/>
            <person name="Orosz E."/>
            <person name="Ouedraogo J.P."/>
            <person name="Overkamp K.M."/>
            <person name="Park H.-S."/>
            <person name="Perrone G."/>
            <person name="Piumi F."/>
            <person name="Punt P.J."/>
            <person name="Ram A.F."/>
            <person name="Ramon A."/>
            <person name="Rauscher S."/>
            <person name="Record E."/>
            <person name="Riano-Pachon D.M."/>
            <person name="Robert V."/>
            <person name="Roehrig J."/>
            <person name="Ruller R."/>
            <person name="Salamov A."/>
            <person name="Salih N.S."/>
            <person name="Samson R.A."/>
            <person name="Sandor E."/>
            <person name="Sanguinetti M."/>
            <person name="Schuetze T."/>
            <person name="Sepcic K."/>
            <person name="Shelest E."/>
            <person name="Sherlock G."/>
            <person name="Sophianopoulou V."/>
            <person name="Squina F.M."/>
            <person name="Sun H."/>
            <person name="Susca A."/>
            <person name="Todd R.B."/>
            <person name="Tsang A."/>
            <person name="Unkles S.E."/>
            <person name="van de Wiele N."/>
            <person name="van Rossen-Uffink D."/>
            <person name="Oliveira J.V."/>
            <person name="Vesth T.C."/>
            <person name="Visser J."/>
            <person name="Yu J.-H."/>
            <person name="Zhou M."/>
            <person name="Andersen M.R."/>
            <person name="Archer D.B."/>
            <person name="Baker S.E."/>
            <person name="Benoit I."/>
            <person name="Brakhage A.A."/>
            <person name="Braus G.H."/>
            <person name="Fischer R."/>
            <person name="Frisvad J.C."/>
            <person name="Goldman G.H."/>
            <person name="Houbraken J."/>
            <person name="Oakley B."/>
            <person name="Pocsi I."/>
            <person name="Scazzocchio C."/>
            <person name="Seiboth B."/>
            <person name="vanKuyk P.A."/>
            <person name="Wortman J."/>
            <person name="Dyer P.S."/>
            <person name="Grigoriev I.V."/>
        </authorList>
    </citation>
    <scope>NUCLEOTIDE SEQUENCE [LARGE SCALE GENOMIC DNA]</scope>
    <source>
        <strain evidence="3">DTO 134E9</strain>
    </source>
</reference>
<dbReference type="VEuPathDB" id="FungiDB:ASPWEDRAFT_159657"/>
<evidence type="ECO:0008006" key="4">
    <source>
        <dbReference type="Google" id="ProtNLM"/>
    </source>
</evidence>
<evidence type="ECO:0000256" key="1">
    <source>
        <dbReference type="SAM" id="MobiDB-lite"/>
    </source>
</evidence>
<dbReference type="RefSeq" id="XP_040686811.1">
    <property type="nucleotide sequence ID" value="XM_040829767.1"/>
</dbReference>
<dbReference type="AlphaFoldDB" id="A0A1L9RE08"/>
<dbReference type="PANTHER" id="PTHR37540:SF5">
    <property type="entry name" value="TRANSCRIPTION FACTOR DOMAIN-CONTAINING PROTEIN"/>
    <property type="match status" value="1"/>
</dbReference>
<feature type="region of interest" description="Disordered" evidence="1">
    <location>
        <begin position="66"/>
        <end position="140"/>
    </location>
</feature>
<evidence type="ECO:0000313" key="2">
    <source>
        <dbReference type="EMBL" id="OJJ33134.1"/>
    </source>
</evidence>
<accession>A0A1L9RE08</accession>
<dbReference type="Pfam" id="PF11951">
    <property type="entry name" value="Fungal_trans_2"/>
    <property type="match status" value="1"/>
</dbReference>
<feature type="compositionally biased region" description="Basic and acidic residues" evidence="1">
    <location>
        <begin position="110"/>
        <end position="120"/>
    </location>
</feature>
<sequence>MMDNHLQRAPTEGSAPKSRPAPVDRPTFTFIDQDDDLTSKRIKDANSRKAIRSHVMRDVRRRERLAGLKRVPRRESRLEQPEGSLSLHLKDLPAASPSSVVSSLPEAETEPVRDLVESRQQRGRPMKWTAGYSTSSSPSPRPHLFPTSWLIDPFNTLPGTTEAPSMVANLLIYWKTVFVPMTFPNEHKVSQRAEMELMVKSAFSDPGSFFGLMSMCAAHRAILAGRHSDLIGSLERSHRVLHDPDYYIMKVKCIREMNTKVRDPGRALSDEAFDTIINLLTSALIVGLFDEARIHLTGLKQMVELRGGITEDSIRGSSMLAAIITTDIKSASGLMAKPVFPLTWDSQPVPADIQKRVKPPESSPLNGLGAALFANNLLSFPLLRILHVLRDIVFFNQTYKQNPNGLYPEDHDFFRVINCEIEHQLLSYIYPESGNEAPSFPGTTLDPHPIEAATRTASICYLNHFLIVSPPSSGLGRALTGHLKKAVSNCTLSLLSQLPKENYDLLAWVFFIGAQGSIGQTEHPWFVERLARVAMICGWRSWKQVSDKMTGYIYVPNINGSVWKSIWNEAMAGLVPDVM</sequence>
<organism evidence="2 3">
    <name type="scientific">Aspergillus wentii DTO 134E9</name>
    <dbReference type="NCBI Taxonomy" id="1073089"/>
    <lineage>
        <taxon>Eukaryota</taxon>
        <taxon>Fungi</taxon>
        <taxon>Dikarya</taxon>
        <taxon>Ascomycota</taxon>
        <taxon>Pezizomycotina</taxon>
        <taxon>Eurotiomycetes</taxon>
        <taxon>Eurotiomycetidae</taxon>
        <taxon>Eurotiales</taxon>
        <taxon>Aspergillaceae</taxon>
        <taxon>Aspergillus</taxon>
        <taxon>Aspergillus subgen. Cremei</taxon>
    </lineage>
</organism>
<name>A0A1L9RE08_ASPWE</name>
<keyword evidence="3" id="KW-1185">Reference proteome</keyword>
<dbReference type="PANTHER" id="PTHR37540">
    <property type="entry name" value="TRANSCRIPTION FACTOR (ACR-2), PUTATIVE-RELATED-RELATED"/>
    <property type="match status" value="1"/>
</dbReference>
<feature type="compositionally biased region" description="Low complexity" evidence="1">
    <location>
        <begin position="92"/>
        <end position="106"/>
    </location>
</feature>
<feature type="compositionally biased region" description="Basic and acidic residues" evidence="1">
    <location>
        <begin position="37"/>
        <end position="46"/>
    </location>
</feature>
<dbReference type="Proteomes" id="UP000184383">
    <property type="component" value="Unassembled WGS sequence"/>
</dbReference>
<protein>
    <recommendedName>
        <fullName evidence="4">Tachykinin family protein</fullName>
    </recommendedName>
</protein>
<dbReference type="GeneID" id="63745615"/>
<evidence type="ECO:0000313" key="3">
    <source>
        <dbReference type="Proteomes" id="UP000184383"/>
    </source>
</evidence>